<gene>
    <name evidence="7" type="ORF">UFOPK2656_01066</name>
    <name evidence="8" type="ORF">UFOPK3267_02721</name>
    <name evidence="9" type="ORF">UFOPK3651_01558</name>
    <name evidence="6" type="ORF">UFOPK4189_01455</name>
</gene>
<dbReference type="EMBL" id="CAESGF010000007">
    <property type="protein sequence ID" value="CAB4363680.1"/>
    <property type="molecule type" value="Genomic_DNA"/>
</dbReference>
<dbReference type="PIRSF" id="PIRSF005485">
    <property type="entry name" value="HrcA"/>
    <property type="match status" value="1"/>
</dbReference>
<dbReference type="Gene3D" id="3.30.390.60">
    <property type="entry name" value="Heat-inducible transcription repressor hrca homolog, domain 3"/>
    <property type="match status" value="1"/>
</dbReference>
<dbReference type="EMBL" id="CAEZYF010000005">
    <property type="protein sequence ID" value="CAB4717419.1"/>
    <property type="molecule type" value="Genomic_DNA"/>
</dbReference>
<evidence type="ECO:0000256" key="2">
    <source>
        <dbReference type="ARBA" id="ARBA00023015"/>
    </source>
</evidence>
<dbReference type="SUPFAM" id="SSF46785">
    <property type="entry name" value="Winged helix' DNA-binding domain"/>
    <property type="match status" value="1"/>
</dbReference>
<dbReference type="Gene3D" id="3.30.450.40">
    <property type="match status" value="1"/>
</dbReference>
<evidence type="ECO:0000256" key="4">
    <source>
        <dbReference type="ARBA" id="ARBA00023163"/>
    </source>
</evidence>
<accession>A0A6J6A6L7</accession>
<dbReference type="PANTHER" id="PTHR34824">
    <property type="entry name" value="HEAT-INDUCIBLE TRANSCRIPTION REPRESSOR HRCA"/>
    <property type="match status" value="1"/>
</dbReference>
<sequence>MLDERKTAILRAVVQEYITTAQPVGSTHVANAAGVMVSSATVRNEMAVLEQEGYLAQPHTSAGRIPTDKGYRFFVDHMAPPGRLDQQASERVGNFFDTTHGRLEELLHQTTNLLAQLTHHAAVVVGPKAESAMVRSVQVVGLGSRHATVVAVLSNGSVESETVECSSDISEMKLAAASAHLHKFLGGRSLENVRPVPSTGDVDVDAVCELATTALGAVASGQPVFVGGASSMAQAFDTVETVRSVLHTLEQQYVMVSLVRDVLHSGLSVAIGAEHGVEPLVSCSVIVKPIIVEGEHVGTVGVLGPTRMDYPQALATVEVVSDRLGRRLGDGGGANV</sequence>
<dbReference type="EMBL" id="CAFBMT010000007">
    <property type="protein sequence ID" value="CAB4932164.1"/>
    <property type="molecule type" value="Genomic_DNA"/>
</dbReference>
<dbReference type="AlphaFoldDB" id="A0A6J6A6L7"/>
<dbReference type="GO" id="GO:0003677">
    <property type="term" value="F:DNA binding"/>
    <property type="evidence" value="ECO:0007669"/>
    <property type="project" value="InterPro"/>
</dbReference>
<dbReference type="InterPro" id="IPR036390">
    <property type="entry name" value="WH_DNA-bd_sf"/>
</dbReference>
<dbReference type="InterPro" id="IPR002571">
    <property type="entry name" value="HrcA"/>
</dbReference>
<dbReference type="HAMAP" id="MF_00081">
    <property type="entry name" value="HrcA"/>
    <property type="match status" value="1"/>
</dbReference>
<evidence type="ECO:0000259" key="5">
    <source>
        <dbReference type="Pfam" id="PF01628"/>
    </source>
</evidence>
<dbReference type="Gene3D" id="1.10.10.10">
    <property type="entry name" value="Winged helix-like DNA-binding domain superfamily/Winged helix DNA-binding domain"/>
    <property type="match status" value="1"/>
</dbReference>
<dbReference type="GO" id="GO:0045892">
    <property type="term" value="P:negative regulation of DNA-templated transcription"/>
    <property type="evidence" value="ECO:0007669"/>
    <property type="project" value="TreeGrafter"/>
</dbReference>
<dbReference type="SUPFAM" id="SSF55781">
    <property type="entry name" value="GAF domain-like"/>
    <property type="match status" value="1"/>
</dbReference>
<name>A0A6J6A6L7_9ZZZZ</name>
<reference evidence="6" key="1">
    <citation type="submission" date="2020-05" db="EMBL/GenBank/DDBJ databases">
        <authorList>
            <person name="Chiriac C."/>
            <person name="Salcher M."/>
            <person name="Ghai R."/>
            <person name="Kavagutti S V."/>
        </authorList>
    </citation>
    <scope>NUCLEOTIDE SEQUENCE</scope>
</reference>
<dbReference type="NCBIfam" id="TIGR00331">
    <property type="entry name" value="hrcA"/>
    <property type="match status" value="1"/>
</dbReference>
<keyword evidence="1" id="KW-0678">Repressor</keyword>
<proteinExistence type="inferred from homology"/>
<dbReference type="InterPro" id="IPR036388">
    <property type="entry name" value="WH-like_DNA-bd_sf"/>
</dbReference>
<evidence type="ECO:0000313" key="6">
    <source>
        <dbReference type="EMBL" id="CAB4363680.1"/>
    </source>
</evidence>
<evidence type="ECO:0000256" key="3">
    <source>
        <dbReference type="ARBA" id="ARBA00023016"/>
    </source>
</evidence>
<evidence type="ECO:0000313" key="7">
    <source>
        <dbReference type="EMBL" id="CAB4717419.1"/>
    </source>
</evidence>
<dbReference type="InterPro" id="IPR023120">
    <property type="entry name" value="WHTH_transcript_rep_HrcA_IDD"/>
</dbReference>
<dbReference type="Pfam" id="PF01628">
    <property type="entry name" value="HrcA"/>
    <property type="match status" value="1"/>
</dbReference>
<keyword evidence="2" id="KW-0805">Transcription regulation</keyword>
<dbReference type="PANTHER" id="PTHR34824:SF1">
    <property type="entry name" value="HEAT-INDUCIBLE TRANSCRIPTION REPRESSOR HRCA"/>
    <property type="match status" value="1"/>
</dbReference>
<dbReference type="InterPro" id="IPR029016">
    <property type="entry name" value="GAF-like_dom_sf"/>
</dbReference>
<evidence type="ECO:0000313" key="8">
    <source>
        <dbReference type="EMBL" id="CAB4853196.1"/>
    </source>
</evidence>
<organism evidence="6">
    <name type="scientific">freshwater metagenome</name>
    <dbReference type="NCBI Taxonomy" id="449393"/>
    <lineage>
        <taxon>unclassified sequences</taxon>
        <taxon>metagenomes</taxon>
        <taxon>ecological metagenomes</taxon>
    </lineage>
</organism>
<dbReference type="EMBL" id="CAFBIY010000214">
    <property type="protein sequence ID" value="CAB4853196.1"/>
    <property type="molecule type" value="Genomic_DNA"/>
</dbReference>
<protein>
    <submittedName>
        <fullName evidence="6">Unannotated protein</fullName>
    </submittedName>
</protein>
<keyword evidence="3" id="KW-0346">Stress response</keyword>
<evidence type="ECO:0000256" key="1">
    <source>
        <dbReference type="ARBA" id="ARBA00022491"/>
    </source>
</evidence>
<feature type="domain" description="Heat-inducible transcription repressor HrcA C-terminal" evidence="5">
    <location>
        <begin position="104"/>
        <end position="312"/>
    </location>
</feature>
<evidence type="ECO:0000313" key="9">
    <source>
        <dbReference type="EMBL" id="CAB4932164.1"/>
    </source>
</evidence>
<dbReference type="InterPro" id="IPR021153">
    <property type="entry name" value="HrcA_C"/>
</dbReference>
<keyword evidence="4" id="KW-0804">Transcription</keyword>